<protein>
    <submittedName>
        <fullName evidence="2">Uncharacterized protein</fullName>
    </submittedName>
</protein>
<feature type="region of interest" description="Disordered" evidence="1">
    <location>
        <begin position="229"/>
        <end position="291"/>
    </location>
</feature>
<dbReference type="OrthoDB" id="10065076at2759"/>
<dbReference type="Proteomes" id="UP000596742">
    <property type="component" value="Unassembled WGS sequence"/>
</dbReference>
<name>A0A8B6DFX2_MYTGA</name>
<feature type="compositionally biased region" description="Low complexity" evidence="1">
    <location>
        <begin position="276"/>
        <end position="291"/>
    </location>
</feature>
<feature type="compositionally biased region" description="Polar residues" evidence="1">
    <location>
        <begin position="238"/>
        <end position="255"/>
    </location>
</feature>
<evidence type="ECO:0000313" key="3">
    <source>
        <dbReference type="Proteomes" id="UP000596742"/>
    </source>
</evidence>
<evidence type="ECO:0000256" key="1">
    <source>
        <dbReference type="SAM" id="MobiDB-lite"/>
    </source>
</evidence>
<sequence>MHIFQTPKMHDNEPMAAIHGTRMSPHSQNDVRSSIIKRPFEPLAKPTVDTLPENYKCPRYDDKMEDDDFSDHDSHYSEDFEDCDFTLEKEQEKTPDITQRLLNFADMVNQDIKKFFGRKKDDESCDIYEDKWVATKSGRELYYADLLRIAHGESVELNKTIKNMSSQNSPNNNNDSKYRYTGKMDTKAGLGPLNELFDLGLKKINTKKIKRPKIEKKIEEIIPMQQRKLPDSFWKEPGTNSDSRLNGTNALQSSRAPDFSDLLQSWARGEEEEFSSSEMSIGSAESVMEQL</sequence>
<accession>A0A8B6DFX2</accession>
<comment type="caution">
    <text evidence="2">The sequence shown here is derived from an EMBL/GenBank/DDBJ whole genome shotgun (WGS) entry which is preliminary data.</text>
</comment>
<dbReference type="InterPro" id="IPR053819">
    <property type="entry name" value="TEADIR3_omega_loop"/>
</dbReference>
<dbReference type="Pfam" id="PF15238">
    <property type="entry name" value="TEADIR3"/>
    <property type="match status" value="1"/>
</dbReference>
<proteinExistence type="predicted"/>
<organism evidence="2 3">
    <name type="scientific">Mytilus galloprovincialis</name>
    <name type="common">Mediterranean mussel</name>
    <dbReference type="NCBI Taxonomy" id="29158"/>
    <lineage>
        <taxon>Eukaryota</taxon>
        <taxon>Metazoa</taxon>
        <taxon>Spiralia</taxon>
        <taxon>Lophotrochozoa</taxon>
        <taxon>Mollusca</taxon>
        <taxon>Bivalvia</taxon>
        <taxon>Autobranchia</taxon>
        <taxon>Pteriomorphia</taxon>
        <taxon>Mytilida</taxon>
        <taxon>Mytiloidea</taxon>
        <taxon>Mytilidae</taxon>
        <taxon>Mytilinae</taxon>
        <taxon>Mytilus</taxon>
    </lineage>
</organism>
<keyword evidence="3" id="KW-1185">Reference proteome</keyword>
<dbReference type="AlphaFoldDB" id="A0A8B6DFX2"/>
<reference evidence="2" key="1">
    <citation type="submission" date="2018-11" db="EMBL/GenBank/DDBJ databases">
        <authorList>
            <person name="Alioto T."/>
            <person name="Alioto T."/>
        </authorList>
    </citation>
    <scope>NUCLEOTIDE SEQUENCE</scope>
</reference>
<dbReference type="EMBL" id="UYJE01003333">
    <property type="protein sequence ID" value="VDI18389.1"/>
    <property type="molecule type" value="Genomic_DNA"/>
</dbReference>
<evidence type="ECO:0000313" key="2">
    <source>
        <dbReference type="EMBL" id="VDI18389.1"/>
    </source>
</evidence>
<gene>
    <name evidence="2" type="ORF">MGAL_10B081001</name>
</gene>